<dbReference type="InterPro" id="IPR051121">
    <property type="entry name" value="FAH"/>
</dbReference>
<dbReference type="InterPro" id="IPR011234">
    <property type="entry name" value="Fumarylacetoacetase-like_C"/>
</dbReference>
<comment type="similarity">
    <text evidence="1">Belongs to the FAH family.</text>
</comment>
<evidence type="ECO:0000256" key="2">
    <source>
        <dbReference type="ARBA" id="ARBA00022723"/>
    </source>
</evidence>
<dbReference type="RefSeq" id="WP_222012456.1">
    <property type="nucleotide sequence ID" value="NZ_JABTXI010000008.1"/>
</dbReference>
<sequence>MTTHYKLGTISENGHAVPALLIGDRVYLLSEAIGDAAPQTLLDVFKEWSRFSTIIGQSVGDLAPKSAGRPAAGITMETPVARPSKVVCVGANYRDHLREMKVTQLPEYPYSFLRPVTCLAAHGQEIRLPTIPKMVDWEAELGVIIGSSFGPDSRGDPMAAVAGYTVVNDISARDWIANKPFVGIDWVMQKSWDNFQPTGPWITPAEFVADAQKLPIGLWVNGIPKQQSNTSEMIFGVREIIKHLGAMMTLEPGDVIATGTPNGVGYGLSPQEFIKSGNSVRVTIEGLGTLENKFI</sequence>
<comment type="caution">
    <text evidence="4">The sequence shown here is derived from an EMBL/GenBank/DDBJ whole genome shotgun (WGS) entry which is preliminary data.</text>
</comment>
<dbReference type="PANTHER" id="PTHR42796">
    <property type="entry name" value="FUMARYLACETOACETATE HYDROLASE DOMAIN-CONTAINING PROTEIN 2A-RELATED"/>
    <property type="match status" value="1"/>
</dbReference>
<evidence type="ECO:0000259" key="3">
    <source>
        <dbReference type="Pfam" id="PF01557"/>
    </source>
</evidence>
<feature type="domain" description="Fumarylacetoacetase-like C-terminal" evidence="3">
    <location>
        <begin position="85"/>
        <end position="294"/>
    </location>
</feature>
<dbReference type="Gene3D" id="3.90.850.10">
    <property type="entry name" value="Fumarylacetoacetase-like, C-terminal domain"/>
    <property type="match status" value="1"/>
</dbReference>
<dbReference type="EMBL" id="JABTXI010000008">
    <property type="protein sequence ID" value="MBY3592385.1"/>
    <property type="molecule type" value="Genomic_DNA"/>
</dbReference>
<evidence type="ECO:0000313" key="4">
    <source>
        <dbReference type="EMBL" id="MBY3592385.1"/>
    </source>
</evidence>
<dbReference type="Pfam" id="PF01557">
    <property type="entry name" value="FAA_hydrolase"/>
    <property type="match status" value="1"/>
</dbReference>
<gene>
    <name evidence="4" type="ORF">HJA87_21260</name>
</gene>
<dbReference type="Proteomes" id="UP000720124">
    <property type="component" value="Unassembled WGS sequence"/>
</dbReference>
<dbReference type="SUPFAM" id="SSF56529">
    <property type="entry name" value="FAH"/>
    <property type="match status" value="1"/>
</dbReference>
<name>A0ABS7LM79_9HYPH</name>
<protein>
    <submittedName>
        <fullName evidence="4">Fumarylacetoacetate hydrolase family protein</fullName>
    </submittedName>
</protein>
<evidence type="ECO:0000313" key="5">
    <source>
        <dbReference type="Proteomes" id="UP000720124"/>
    </source>
</evidence>
<keyword evidence="4" id="KW-0378">Hydrolase</keyword>
<dbReference type="GO" id="GO:0016787">
    <property type="term" value="F:hydrolase activity"/>
    <property type="evidence" value="ECO:0007669"/>
    <property type="project" value="UniProtKB-KW"/>
</dbReference>
<evidence type="ECO:0000256" key="1">
    <source>
        <dbReference type="ARBA" id="ARBA00010211"/>
    </source>
</evidence>
<keyword evidence="5" id="KW-1185">Reference proteome</keyword>
<dbReference type="PANTHER" id="PTHR42796:SF4">
    <property type="entry name" value="FUMARYLACETOACETATE HYDROLASE DOMAIN-CONTAINING PROTEIN 2A"/>
    <property type="match status" value="1"/>
</dbReference>
<accession>A0ABS7LM79</accession>
<keyword evidence="2" id="KW-0479">Metal-binding</keyword>
<organism evidence="4 5">
    <name type="scientific">Rhizobium bangladeshense</name>
    <dbReference type="NCBI Taxonomy" id="1138189"/>
    <lineage>
        <taxon>Bacteria</taxon>
        <taxon>Pseudomonadati</taxon>
        <taxon>Pseudomonadota</taxon>
        <taxon>Alphaproteobacteria</taxon>
        <taxon>Hyphomicrobiales</taxon>
        <taxon>Rhizobiaceae</taxon>
        <taxon>Rhizobium/Agrobacterium group</taxon>
        <taxon>Rhizobium</taxon>
    </lineage>
</organism>
<dbReference type="InterPro" id="IPR036663">
    <property type="entry name" value="Fumarylacetoacetase_C_sf"/>
</dbReference>
<proteinExistence type="inferred from homology"/>
<reference evidence="4 5" key="1">
    <citation type="submission" date="2020-06" db="EMBL/GenBank/DDBJ databases">
        <title>Global-level population genomics: horizontal gene transfer, symbiosis and evolution in Rhizobia.</title>
        <authorList>
            <person name="Gai Y."/>
        </authorList>
    </citation>
    <scope>NUCLEOTIDE SEQUENCE [LARGE SCALE GENOMIC DNA]</scope>
    <source>
        <strain evidence="4 5">PLR6_1b</strain>
    </source>
</reference>